<feature type="repeat" description="ANK" evidence="3">
    <location>
        <begin position="723"/>
        <end position="755"/>
    </location>
</feature>
<evidence type="ECO:0000256" key="2">
    <source>
        <dbReference type="ARBA" id="ARBA00023043"/>
    </source>
</evidence>
<dbReference type="SMART" id="SM00248">
    <property type="entry name" value="ANK"/>
    <property type="match status" value="21"/>
</dbReference>
<comment type="caution">
    <text evidence="4">The sequence shown here is derived from an EMBL/GenBank/DDBJ whole genome shotgun (WGS) entry which is preliminary data.</text>
</comment>
<feature type="repeat" description="ANK" evidence="3">
    <location>
        <begin position="756"/>
        <end position="788"/>
    </location>
</feature>
<feature type="repeat" description="ANK" evidence="3">
    <location>
        <begin position="683"/>
        <end position="715"/>
    </location>
</feature>
<dbReference type="InterPro" id="IPR002110">
    <property type="entry name" value="Ankyrin_rpt"/>
</dbReference>
<evidence type="ECO:0000256" key="3">
    <source>
        <dbReference type="PROSITE-ProRule" id="PRU00023"/>
    </source>
</evidence>
<dbReference type="PANTHER" id="PTHR24198:SF165">
    <property type="entry name" value="ANKYRIN REPEAT-CONTAINING PROTEIN-RELATED"/>
    <property type="match status" value="1"/>
</dbReference>
<dbReference type="Pfam" id="PF12796">
    <property type="entry name" value="Ank_2"/>
    <property type="match status" value="7"/>
</dbReference>
<accession>A0A0C1QQR6</accession>
<keyword evidence="5" id="KW-1185">Reference proteome</keyword>
<name>A0A0C1QQR6_9RICK</name>
<dbReference type="STRING" id="86105.NF27_AZ00030"/>
<feature type="repeat" description="ANK" evidence="3">
    <location>
        <begin position="481"/>
        <end position="517"/>
    </location>
</feature>
<evidence type="ECO:0000313" key="5">
    <source>
        <dbReference type="Proteomes" id="UP000031258"/>
    </source>
</evidence>
<feature type="repeat" description="ANK" evidence="3">
    <location>
        <begin position="134"/>
        <end position="167"/>
    </location>
</feature>
<dbReference type="EMBL" id="JSWE01000025">
    <property type="protein sequence ID" value="KIE06233.1"/>
    <property type="molecule type" value="Genomic_DNA"/>
</dbReference>
<feature type="repeat" description="ANK" evidence="3">
    <location>
        <begin position="67"/>
        <end position="99"/>
    </location>
</feature>
<organism evidence="4 5">
    <name type="scientific">Candidatus Jidaibacter acanthamoebae</name>
    <dbReference type="NCBI Taxonomy" id="86105"/>
    <lineage>
        <taxon>Bacteria</taxon>
        <taxon>Pseudomonadati</taxon>
        <taxon>Pseudomonadota</taxon>
        <taxon>Alphaproteobacteria</taxon>
        <taxon>Rickettsiales</taxon>
        <taxon>Candidatus Midichloriaceae</taxon>
        <taxon>Candidatus Jidaibacter</taxon>
    </lineage>
</organism>
<dbReference type="OrthoDB" id="7163277at2"/>
<evidence type="ECO:0000313" key="4">
    <source>
        <dbReference type="EMBL" id="KIE06233.1"/>
    </source>
</evidence>
<feature type="repeat" description="ANK" evidence="3">
    <location>
        <begin position="346"/>
        <end position="378"/>
    </location>
</feature>
<dbReference type="PRINTS" id="PR01415">
    <property type="entry name" value="ANKYRIN"/>
</dbReference>
<feature type="repeat" description="ANK" evidence="3">
    <location>
        <begin position="518"/>
        <end position="550"/>
    </location>
</feature>
<feature type="repeat" description="ANK" evidence="3">
    <location>
        <begin position="853"/>
        <end position="885"/>
    </location>
</feature>
<reference evidence="4 5" key="1">
    <citation type="submission" date="2014-11" db="EMBL/GenBank/DDBJ databases">
        <title>A Rickettsiales Symbiont of Amoebae With Ancient Features.</title>
        <authorList>
            <person name="Schulz F."/>
            <person name="Martijn J."/>
            <person name="Wascher F."/>
            <person name="Kostanjsek R."/>
            <person name="Ettema T.J."/>
            <person name="Horn M."/>
        </authorList>
    </citation>
    <scope>NUCLEOTIDE SEQUENCE [LARGE SCALE GENOMIC DNA]</scope>
    <source>
        <strain evidence="4 5">UWC36</strain>
    </source>
</reference>
<dbReference type="PANTHER" id="PTHR24198">
    <property type="entry name" value="ANKYRIN REPEAT AND PROTEIN KINASE DOMAIN-CONTAINING PROTEIN"/>
    <property type="match status" value="1"/>
</dbReference>
<dbReference type="SUPFAM" id="SSF48403">
    <property type="entry name" value="Ankyrin repeat"/>
    <property type="match status" value="3"/>
</dbReference>
<feature type="repeat" description="ANK" evidence="3">
    <location>
        <begin position="313"/>
        <end position="345"/>
    </location>
</feature>
<feature type="repeat" description="ANK" evidence="3">
    <location>
        <begin position="417"/>
        <end position="449"/>
    </location>
</feature>
<feature type="repeat" description="ANK" evidence="3">
    <location>
        <begin position="886"/>
        <end position="918"/>
    </location>
</feature>
<dbReference type="PROSITE" id="PS50088">
    <property type="entry name" value="ANK_REPEAT"/>
    <property type="match status" value="15"/>
</dbReference>
<sequence length="1454" mass="164096">MRLSNRFGQINSNENSLQTKEEEFCLALAESKKTKFFIKEPETYYQENHVKAIKLLEEGINPNFEHEGKSLLQIAIEIGNYEVADLLIKKGADIEFKLQFDNSPIIYQALLWGKREIAELLISQGVNVLYCDNNGDTLLHIACKRCCSIPILNALLEKGLNINVLNNEQKNLIDLVIEYQSHKDSAEEIVLYLLSKGLLINKANGQEYLAWATGKKGGKPLVEYLLDQGLDINGDKLPIHTAISRENIEIVDLLLSRGADIALKDSQGNTALHLLSFTGHSFGKDEEEYKQITLFNTLIDNGAEVVLDSVNNQGYTPLYQAILNYNNKIAELLILKGVNVLYRDVEGNTLLHKAVNSSSVKIIKLLFEKGVDINAVNHNGQNAIDAIVNAEGIGHSNYASRNILYLLKQGIDLSMGRGEKCLFWAATYNEREIVEYLLDKGLDVNGEKDKELLPNAISWGNIEIAKMLIFKGADVNKQDKEGNTALHKLSNIRDPKLIVEISQILIKAGAKVNILNNEGFSPLENAVKFHSWQAVVCLLDYGADIKLIKDEYHIRELLNITSSVKYYTIVKEIFSFAKEEKQRELLFHTCFNVAWKENDIGLLEYLIKEGLNFNIIGYPELSLLERAIREGKTETAECLLNYYPPFKSIMGGEILCKTVAEGYYELTKQLLEKGAEVDFINQYKKTPLTIAIENGNIAMVELLLKYKANIHILMQELFIGIRLNKTLLHLATEKGFIDIMLLLVEAGESVNVTDEAGRTPLHYAAEQGKIEAIKILVDNGANINPPSNPEYLEGSYTPLQKAILNGHPESAEFLLEKGAISDGKALKLAIVKDCSFNFIENLIEKGANVNDSYGSTALSMAASKGNNEVFQLLLSKGADPYIEDAQGRTSMHHAIVGGNQFIIDCLLERGFNYDMIDYNGNTPKHYALYFNKLDSLNTTPLANFDSKKYEEIKNILIKEPEYTINGIFINTQIAILSLGESSYKLSVLFNTVDEVEQYITTYRNPNSYQQIHELSIFDIPSEGFWDKSAWAQLALKYGFELTKFFAFAPRIEKRLGHPPIDLEELKETVQHIGYSRGKENIELANIFSAQAIPEIIFNKILDKHKIKDVDYLPDIYVDGKEFNQPKYYMKKLPATDLRGYILGKMTRCCQYVGQAGGSCAIHGMLSAYGGFYVVFKRPNNIQSLQQLYQHFQKCESIEEIVNPKIMTEKSQRNKYIKLISYYGKKFEELNNTTDETIKFRYIIETLSKKLSEEMEGELVAQSWAWLSEQGNLVFDSWEDLREEDDRLCEPFISSAAELAISMGINKVFLGKGGLTPKTLPFFKVNSPESPRDYMGYRDSEQQYLVNSQAIQKFLSKECEGSINKDEVGLIISKFIDLLNNKHKSLNIDKSKEITVCNHDFTFNELNDYLQSFMSGKQITYVSAKGGFGLKAIQSDLKQSLSPLQVTELSYSIGS</sequence>
<dbReference type="PROSITE" id="PS50297">
    <property type="entry name" value="ANK_REP_REGION"/>
    <property type="match status" value="12"/>
</dbReference>
<feature type="repeat" description="ANK" evidence="3">
    <location>
        <begin position="234"/>
        <end position="266"/>
    </location>
</feature>
<dbReference type="Proteomes" id="UP000031258">
    <property type="component" value="Unassembled WGS sequence"/>
</dbReference>
<keyword evidence="1" id="KW-0677">Repeat</keyword>
<dbReference type="InterPro" id="IPR036770">
    <property type="entry name" value="Ankyrin_rpt-contain_sf"/>
</dbReference>
<feature type="repeat" description="ANK" evidence="3">
    <location>
        <begin position="794"/>
        <end position="819"/>
    </location>
</feature>
<dbReference type="Pfam" id="PF00023">
    <property type="entry name" value="Ank"/>
    <property type="match status" value="1"/>
</dbReference>
<evidence type="ECO:0000256" key="1">
    <source>
        <dbReference type="ARBA" id="ARBA00022737"/>
    </source>
</evidence>
<feature type="repeat" description="ANK" evidence="3">
    <location>
        <begin position="448"/>
        <end position="480"/>
    </location>
</feature>
<gene>
    <name evidence="4" type="ORF">NF27_AZ00030</name>
</gene>
<proteinExistence type="predicted"/>
<keyword evidence="2 3" id="KW-0040">ANK repeat</keyword>
<dbReference type="Gene3D" id="1.25.40.20">
    <property type="entry name" value="Ankyrin repeat-containing domain"/>
    <property type="match status" value="5"/>
</dbReference>
<dbReference type="RefSeq" id="WP_039454581.1">
    <property type="nucleotide sequence ID" value="NZ_JSWE01000025.1"/>
</dbReference>
<protein>
    <submittedName>
        <fullName evidence="4">Uncharacterized protein</fullName>
    </submittedName>
</protein>